<dbReference type="Proteomes" id="UP001295794">
    <property type="component" value="Unassembled WGS sequence"/>
</dbReference>
<evidence type="ECO:0000256" key="5">
    <source>
        <dbReference type="ARBA" id="ARBA00023242"/>
    </source>
</evidence>
<evidence type="ECO:0000256" key="4">
    <source>
        <dbReference type="ARBA" id="ARBA00023163"/>
    </source>
</evidence>
<feature type="compositionally biased region" description="Low complexity" evidence="6">
    <location>
        <begin position="1015"/>
        <end position="1029"/>
    </location>
</feature>
<dbReference type="PANTHER" id="PTHR10019">
    <property type="entry name" value="SNF5"/>
    <property type="match status" value="1"/>
</dbReference>
<evidence type="ECO:0008006" key="9">
    <source>
        <dbReference type="Google" id="ProtNLM"/>
    </source>
</evidence>
<evidence type="ECO:0000256" key="2">
    <source>
        <dbReference type="ARBA" id="ARBA00010239"/>
    </source>
</evidence>
<comment type="similarity">
    <text evidence="2">Belongs to the SNF5 family.</text>
</comment>
<feature type="compositionally biased region" description="Polar residues" evidence="6">
    <location>
        <begin position="253"/>
        <end position="262"/>
    </location>
</feature>
<dbReference type="GO" id="GO:0008270">
    <property type="term" value="F:zinc ion binding"/>
    <property type="evidence" value="ECO:0007669"/>
    <property type="project" value="InterPro"/>
</dbReference>
<feature type="compositionally biased region" description="Pro residues" evidence="6">
    <location>
        <begin position="1051"/>
        <end position="1064"/>
    </location>
</feature>
<protein>
    <recommendedName>
        <fullName evidence="9">SNF5-domain-containing protein</fullName>
    </recommendedName>
</protein>
<dbReference type="GO" id="GO:0006355">
    <property type="term" value="P:regulation of DNA-templated transcription"/>
    <property type="evidence" value="ECO:0007669"/>
    <property type="project" value="InterPro"/>
</dbReference>
<proteinExistence type="inferred from homology"/>
<name>A0AAD2K6P7_9AGAR</name>
<keyword evidence="4" id="KW-0804">Transcription</keyword>
<dbReference type="AlphaFoldDB" id="A0AAD2K6P7"/>
<feature type="region of interest" description="Disordered" evidence="6">
    <location>
        <begin position="184"/>
        <end position="223"/>
    </location>
</feature>
<evidence type="ECO:0000256" key="6">
    <source>
        <dbReference type="SAM" id="MobiDB-lite"/>
    </source>
</evidence>
<comment type="subcellular location">
    <subcellularLocation>
        <location evidence="1">Nucleus</location>
    </subcellularLocation>
</comment>
<feature type="non-terminal residue" evidence="7">
    <location>
        <position position="1121"/>
    </location>
</feature>
<evidence type="ECO:0000256" key="1">
    <source>
        <dbReference type="ARBA" id="ARBA00004123"/>
    </source>
</evidence>
<feature type="compositionally biased region" description="Basic and acidic residues" evidence="6">
    <location>
        <begin position="731"/>
        <end position="740"/>
    </location>
</feature>
<comment type="caution">
    <text evidence="7">The sequence shown here is derived from an EMBL/GenBank/DDBJ whole genome shotgun (WGS) entry which is preliminary data.</text>
</comment>
<dbReference type="InterPro" id="IPR006939">
    <property type="entry name" value="SNF5"/>
</dbReference>
<keyword evidence="3" id="KW-0805">Transcription regulation</keyword>
<feature type="region of interest" description="Disordered" evidence="6">
    <location>
        <begin position="253"/>
        <end position="338"/>
    </location>
</feature>
<feature type="compositionally biased region" description="Polar residues" evidence="6">
    <location>
        <begin position="323"/>
        <end position="338"/>
    </location>
</feature>
<feature type="compositionally biased region" description="Polar residues" evidence="6">
    <location>
        <begin position="296"/>
        <end position="310"/>
    </location>
</feature>
<evidence type="ECO:0000313" key="8">
    <source>
        <dbReference type="Proteomes" id="UP001295794"/>
    </source>
</evidence>
<keyword evidence="5" id="KW-0539">Nucleus</keyword>
<sequence length="1121" mass="121359">SLAPPLHTPPLCLLTPQSAMNPGSGGAYMGALPFASQNTINQHPHQGINPAMLAGFNQQPQPQQTSFGGAVSPAQLLNGMGGMQQPPSNQQHMPMSNGAAMNPAALSAPPNATMPSGGANAFPHTASGAPLHSLAQQQQMQAQLVQIMMNSGITREQIAAMNPPERTAALRNAMVVFRQHAQAASQAQAAQQHHTTEQSAFNRPGHGSAATGMGNGSVGGMNMGALEAEGAQTSPQPNNFQPAKSAVVPHFGTTVQNTHQPSPSFPSRLPSGDPSPSVLRSNSSGSTPESNSLLSASGQPQTFAKVQRISSPVKATPALPVSGSVTSASTPAQVTSSNVPLPSLPASVNLNPNITRVTVVPLSTSRETIPALEATEIKDVKSWMEIDTRYEAVVRDMTEKMSAESRDALNGPNIPWWDRGSLATNNSKFLVGREKFDVRYPHRKRDREESRRKPKREGLKIPGKPSSEQAAREEELVPIRVEFDVEHQKIRDTFVWDLNASIALADFAQTVIEDYSLPAAYHGVIVKSIEDQLSDYRAHSVAVDRFLPDSRPGAGLLEGDSAEWWAGWRKRLRPESHAKARKRPRLVKKESEDDRAMSLDEFLVDSNAEHQDLRILIRLDVTVGSMKLDDQFEWDLDNPDASPEEFARIYTQDLGLSGEFRTAIAHLIREQVVAHQKSLFLVGHPMDGTAVQDEELRYAFLPSLASGARSMDQVQAFTPLLNYLSDGELERNDKEREKDMNKRKKRNRGGRRGVPLPDREPIRTCRTPAIGFPEPDPAVVAAAVAVHAPVSRRAAAAAASLTIANLVASENGESRTSFTPSLPSLPAPPPLVVKPKSVKGFFKPPQLDKSILRARARVPAPIPSTGADVTKLPVPLENDPPPAPIVTASYPRAPRPVTAKRAKELEREAKEREFAEGQHENMIDGIWHCSNCGCPDSIAIGRRKGPLGDKSQCGACGKYWHRFRRPRPFDYNPSYDYHANLLKKEADQAKRKRRPAASSVAPEIVSRQSPVRDVSPASTASTSSEAPLAQRIKIKRSQPAAASPTTLSTPPEIPAPSPAPPPPTVNISPRPQIDLSQLPPRPTKACDYFLSNSLDLHENAASSVARPGDASYPGEMGERQV</sequence>
<feature type="compositionally biased region" description="Low complexity" evidence="6">
    <location>
        <begin position="184"/>
        <end position="200"/>
    </location>
</feature>
<feature type="region of interest" description="Disordered" evidence="6">
    <location>
        <begin position="441"/>
        <end position="472"/>
    </location>
</feature>
<evidence type="ECO:0000256" key="3">
    <source>
        <dbReference type="ARBA" id="ARBA00023015"/>
    </source>
</evidence>
<feature type="region of interest" description="Disordered" evidence="6">
    <location>
        <begin position="869"/>
        <end position="890"/>
    </location>
</feature>
<accession>A0AAD2K6P7</accession>
<feature type="compositionally biased region" description="Basic and acidic residues" evidence="6">
    <location>
        <begin position="441"/>
        <end position="459"/>
    </location>
</feature>
<dbReference type="GO" id="GO:0006338">
    <property type="term" value="P:chromatin remodeling"/>
    <property type="evidence" value="ECO:0007669"/>
    <property type="project" value="InterPro"/>
</dbReference>
<reference evidence="7" key="1">
    <citation type="submission" date="2023-11" db="EMBL/GenBank/DDBJ databases">
        <authorList>
            <person name="De Vega J J."/>
            <person name="De Vega J J."/>
        </authorList>
    </citation>
    <scope>NUCLEOTIDE SEQUENCE</scope>
</reference>
<evidence type="ECO:0000313" key="7">
    <source>
        <dbReference type="EMBL" id="CAK5281843.1"/>
    </source>
</evidence>
<feature type="compositionally biased region" description="Gly residues" evidence="6">
    <location>
        <begin position="213"/>
        <end position="222"/>
    </location>
</feature>
<feature type="region of interest" description="Disordered" evidence="6">
    <location>
        <begin position="1100"/>
        <end position="1121"/>
    </location>
</feature>
<feature type="region of interest" description="Disordered" evidence="6">
    <location>
        <begin position="986"/>
        <end position="1084"/>
    </location>
</feature>
<dbReference type="InterPro" id="IPR013088">
    <property type="entry name" value="Znf_NHR/GATA"/>
</dbReference>
<feature type="compositionally biased region" description="Low complexity" evidence="6">
    <location>
        <begin position="281"/>
        <end position="295"/>
    </location>
</feature>
<organism evidence="7 8">
    <name type="scientific">Mycena citricolor</name>
    <dbReference type="NCBI Taxonomy" id="2018698"/>
    <lineage>
        <taxon>Eukaryota</taxon>
        <taxon>Fungi</taxon>
        <taxon>Dikarya</taxon>
        <taxon>Basidiomycota</taxon>
        <taxon>Agaricomycotina</taxon>
        <taxon>Agaricomycetes</taxon>
        <taxon>Agaricomycetidae</taxon>
        <taxon>Agaricales</taxon>
        <taxon>Marasmiineae</taxon>
        <taxon>Mycenaceae</taxon>
        <taxon>Mycena</taxon>
    </lineage>
</organism>
<feature type="region of interest" description="Disordered" evidence="6">
    <location>
        <begin position="731"/>
        <end position="763"/>
    </location>
</feature>
<dbReference type="EMBL" id="CAVNYO010000444">
    <property type="protein sequence ID" value="CAK5281843.1"/>
    <property type="molecule type" value="Genomic_DNA"/>
</dbReference>
<dbReference type="GO" id="GO:0000228">
    <property type="term" value="C:nuclear chromosome"/>
    <property type="evidence" value="ECO:0007669"/>
    <property type="project" value="InterPro"/>
</dbReference>
<dbReference type="Gene3D" id="3.30.50.10">
    <property type="entry name" value="Erythroid Transcription Factor GATA-1, subunit A"/>
    <property type="match status" value="1"/>
</dbReference>
<feature type="compositionally biased region" description="Basic residues" evidence="6">
    <location>
        <begin position="741"/>
        <end position="751"/>
    </location>
</feature>
<dbReference type="Pfam" id="PF04855">
    <property type="entry name" value="SNF5"/>
    <property type="match status" value="1"/>
</dbReference>
<keyword evidence="8" id="KW-1185">Reference proteome</keyword>
<gene>
    <name evidence="7" type="ORF">MYCIT1_LOCUS33136</name>
</gene>